<dbReference type="AlphaFoldDB" id="A0A9E6Y1D2"/>
<dbReference type="PANTHER" id="PTHR11365:SF23">
    <property type="entry name" value="HYPOTHETICAL 5-OXOPROLINASE (EUROFUNG)-RELATED"/>
    <property type="match status" value="1"/>
</dbReference>
<dbReference type="Proteomes" id="UP001162834">
    <property type="component" value="Chromosome"/>
</dbReference>
<reference evidence="2" key="1">
    <citation type="journal article" date="2022" name="Int. J. Syst. Evol. Microbiol.">
        <title>Pseudomonas aegrilactucae sp. nov. and Pseudomonas morbosilactucae sp. nov., pathogens causing bacterial rot of lettuce in Japan.</title>
        <authorList>
            <person name="Sawada H."/>
            <person name="Fujikawa T."/>
            <person name="Satou M."/>
        </authorList>
    </citation>
    <scope>NUCLEOTIDE SEQUENCE</scope>
    <source>
        <strain evidence="2">0166_1</strain>
    </source>
</reference>
<evidence type="ECO:0000259" key="1">
    <source>
        <dbReference type="Pfam" id="PF02538"/>
    </source>
</evidence>
<evidence type="ECO:0000313" key="2">
    <source>
        <dbReference type="EMBL" id="UGS38319.1"/>
    </source>
</evidence>
<accession>A0A9E6Y1D2</accession>
<dbReference type="KEGG" id="sbae:DSM104329_04743"/>
<dbReference type="InterPro" id="IPR045079">
    <property type="entry name" value="Oxoprolinase-like"/>
</dbReference>
<evidence type="ECO:0000313" key="3">
    <source>
        <dbReference type="Proteomes" id="UP001162834"/>
    </source>
</evidence>
<keyword evidence="3" id="KW-1185">Reference proteome</keyword>
<dbReference type="GO" id="GO:0005829">
    <property type="term" value="C:cytosol"/>
    <property type="evidence" value="ECO:0007669"/>
    <property type="project" value="TreeGrafter"/>
</dbReference>
<protein>
    <submittedName>
        <fullName evidence="2">Acetophenone carboxylase delta subunit</fullName>
        <ecNumber evidence="2">6.4.1.8</ecNumber>
    </submittedName>
</protein>
<keyword evidence="2" id="KW-0436">Ligase</keyword>
<dbReference type="RefSeq" id="WP_259312343.1">
    <property type="nucleotide sequence ID" value="NZ_CP087164.1"/>
</dbReference>
<gene>
    <name evidence="2" type="primary">apc4_17</name>
    <name evidence="2" type="ORF">DSM104329_04743</name>
</gene>
<dbReference type="InterPro" id="IPR003692">
    <property type="entry name" value="Hydantoinase_B"/>
</dbReference>
<proteinExistence type="predicted"/>
<name>A0A9E6Y1D2_9ACTN</name>
<dbReference type="GO" id="GO:0017168">
    <property type="term" value="F:5-oxoprolinase (ATP-hydrolyzing) activity"/>
    <property type="evidence" value="ECO:0007669"/>
    <property type="project" value="TreeGrafter"/>
</dbReference>
<feature type="domain" description="Hydantoinase B/oxoprolinase" evidence="1">
    <location>
        <begin position="17"/>
        <end position="545"/>
    </location>
</feature>
<dbReference type="GO" id="GO:0016874">
    <property type="term" value="F:ligase activity"/>
    <property type="evidence" value="ECO:0007669"/>
    <property type="project" value="UniProtKB-KW"/>
</dbReference>
<sequence>MTVIGDEDRIGVEQTIDPTTFSVVFNALNSVVEEMSLTFEHSAWSSILSQCRDFSCAIYDASVPPNALCVFDGLPIHVNAQPVAIAEIAKFFGDDINDGDVIMVNCTYFGTTHIGDLVIATPIFYEGKHLFWAAATGHQMDVGSPYNTSVPVQATDVWKEGFQISPLKLEDAGRLRKDVLELYLQNMRYRDFIYGDLMSQVGSVKTGKRRVIELLDKWGTDTLRAFSDEVIDYADRRTAAQIATFADGTYTSEAWVDSDGTGQTNMTVRCKMTISGSQIHIDFDGSDPQARGGVNASWATCQNAASTPVLACLDPDVPHNQGCLRHITVSAPKGTITNVEWPGATADATIVPADSISDAVWKCLAQAAPDKAVAGYGHIAPNAVTAGLDRRSDAATPFGVILFNGSSGGGACLEHDGWPLMYCPAAIGGLKFVPVEVLEMTYPLVVHTQEVRIDSMGAGRTRGGPGLTFTVEPRGTGQVDNYPYGDGMFNPPFGVFGGLPGDGGALYRNNKDGTRTFFSMISYFRVREGESWVGESTGGGGYGDPLERDPERVRADVRNGFVSTESAERDYGVVIDGATNEIDAAATTALRAKKASGPGVTALVVPDHVDAGTYYRDLMRDGDGFELDPHPPLDADFTL</sequence>
<dbReference type="EMBL" id="CP087164">
    <property type="protein sequence ID" value="UGS38319.1"/>
    <property type="molecule type" value="Genomic_DNA"/>
</dbReference>
<dbReference type="PANTHER" id="PTHR11365">
    <property type="entry name" value="5-OXOPROLINASE RELATED"/>
    <property type="match status" value="1"/>
</dbReference>
<organism evidence="2 3">
    <name type="scientific">Capillimicrobium parvum</name>
    <dbReference type="NCBI Taxonomy" id="2884022"/>
    <lineage>
        <taxon>Bacteria</taxon>
        <taxon>Bacillati</taxon>
        <taxon>Actinomycetota</taxon>
        <taxon>Thermoleophilia</taxon>
        <taxon>Solirubrobacterales</taxon>
        <taxon>Capillimicrobiaceae</taxon>
        <taxon>Capillimicrobium</taxon>
    </lineage>
</organism>
<dbReference type="Pfam" id="PF02538">
    <property type="entry name" value="Hydantoinase_B"/>
    <property type="match status" value="1"/>
</dbReference>
<dbReference type="GO" id="GO:0006749">
    <property type="term" value="P:glutathione metabolic process"/>
    <property type="evidence" value="ECO:0007669"/>
    <property type="project" value="TreeGrafter"/>
</dbReference>
<dbReference type="EC" id="6.4.1.8" evidence="2"/>